<dbReference type="HOGENOM" id="CLU_015935_3_0_1"/>
<feature type="compositionally biased region" description="Basic and acidic residues" evidence="5">
    <location>
        <begin position="11"/>
        <end position="23"/>
    </location>
</feature>
<evidence type="ECO:0000259" key="6">
    <source>
        <dbReference type="PROSITE" id="PS50076"/>
    </source>
</evidence>
<evidence type="ECO:0000256" key="3">
    <source>
        <dbReference type="PROSITE-ProRule" id="PRU00339"/>
    </source>
</evidence>
<name>A0A0C9U8G5_SPHS4</name>
<dbReference type="Pfam" id="PF13432">
    <property type="entry name" value="TPR_16"/>
    <property type="match status" value="1"/>
</dbReference>
<protein>
    <recommendedName>
        <fullName evidence="6">J domain-containing protein</fullName>
    </recommendedName>
</protein>
<dbReference type="InterPro" id="IPR036869">
    <property type="entry name" value="J_dom_sf"/>
</dbReference>
<gene>
    <name evidence="7" type="ORF">M422DRAFT_70960</name>
</gene>
<dbReference type="InterPro" id="IPR001623">
    <property type="entry name" value="DnaJ_domain"/>
</dbReference>
<dbReference type="InterPro" id="IPR011990">
    <property type="entry name" value="TPR-like_helical_dom_sf"/>
</dbReference>
<evidence type="ECO:0000313" key="7">
    <source>
        <dbReference type="EMBL" id="KIJ30739.1"/>
    </source>
</evidence>
<evidence type="ECO:0000313" key="8">
    <source>
        <dbReference type="Proteomes" id="UP000054279"/>
    </source>
</evidence>
<feature type="domain" description="J" evidence="6">
    <location>
        <begin position="425"/>
        <end position="490"/>
    </location>
</feature>
<keyword evidence="2 3" id="KW-0802">TPR repeat</keyword>
<dbReference type="EMBL" id="KN837255">
    <property type="protein sequence ID" value="KIJ30739.1"/>
    <property type="molecule type" value="Genomic_DNA"/>
</dbReference>
<dbReference type="Gene3D" id="1.10.287.110">
    <property type="entry name" value="DnaJ domain"/>
    <property type="match status" value="1"/>
</dbReference>
<feature type="coiled-coil region" evidence="4">
    <location>
        <begin position="397"/>
        <end position="424"/>
    </location>
</feature>
<dbReference type="SUPFAM" id="SSF46565">
    <property type="entry name" value="Chaperone J-domain"/>
    <property type="match status" value="1"/>
</dbReference>
<feature type="repeat" description="TPR" evidence="3">
    <location>
        <begin position="241"/>
        <end position="274"/>
    </location>
</feature>
<dbReference type="PROSITE" id="PS50076">
    <property type="entry name" value="DNAJ_2"/>
    <property type="match status" value="1"/>
</dbReference>
<keyword evidence="8" id="KW-1185">Reference proteome</keyword>
<dbReference type="PRINTS" id="PR00625">
    <property type="entry name" value="JDOMAIN"/>
</dbReference>
<evidence type="ECO:0000256" key="2">
    <source>
        <dbReference type="ARBA" id="ARBA00022803"/>
    </source>
</evidence>
<dbReference type="Pfam" id="PF00226">
    <property type="entry name" value="DnaJ"/>
    <property type="match status" value="1"/>
</dbReference>
<evidence type="ECO:0000256" key="4">
    <source>
        <dbReference type="SAM" id="Coils"/>
    </source>
</evidence>
<dbReference type="AlphaFoldDB" id="A0A0C9U8G5"/>
<keyword evidence="4" id="KW-0175">Coiled coil</keyword>
<evidence type="ECO:0000256" key="5">
    <source>
        <dbReference type="SAM" id="MobiDB-lite"/>
    </source>
</evidence>
<dbReference type="PANTHER" id="PTHR45188">
    <property type="entry name" value="DNAJ PROTEIN P58IPK HOMOLOG"/>
    <property type="match status" value="1"/>
</dbReference>
<proteinExistence type="predicted"/>
<dbReference type="SMART" id="SM00028">
    <property type="entry name" value="TPR"/>
    <property type="match status" value="8"/>
</dbReference>
<dbReference type="PANTHER" id="PTHR45188:SF2">
    <property type="entry name" value="DNAJ HOMOLOG SUBFAMILY C MEMBER 7"/>
    <property type="match status" value="1"/>
</dbReference>
<dbReference type="CDD" id="cd06257">
    <property type="entry name" value="DnaJ"/>
    <property type="match status" value="1"/>
</dbReference>
<dbReference type="InterPro" id="IPR019734">
    <property type="entry name" value="TPR_rpt"/>
</dbReference>
<dbReference type="OrthoDB" id="10250354at2759"/>
<reference evidence="7 8" key="1">
    <citation type="submission" date="2014-06" db="EMBL/GenBank/DDBJ databases">
        <title>Evolutionary Origins and Diversification of the Mycorrhizal Mutualists.</title>
        <authorList>
            <consortium name="DOE Joint Genome Institute"/>
            <consortium name="Mycorrhizal Genomics Consortium"/>
            <person name="Kohler A."/>
            <person name="Kuo A."/>
            <person name="Nagy L.G."/>
            <person name="Floudas D."/>
            <person name="Copeland A."/>
            <person name="Barry K.W."/>
            <person name="Cichocki N."/>
            <person name="Veneault-Fourrey C."/>
            <person name="LaButti K."/>
            <person name="Lindquist E.A."/>
            <person name="Lipzen A."/>
            <person name="Lundell T."/>
            <person name="Morin E."/>
            <person name="Murat C."/>
            <person name="Riley R."/>
            <person name="Ohm R."/>
            <person name="Sun H."/>
            <person name="Tunlid A."/>
            <person name="Henrissat B."/>
            <person name="Grigoriev I.V."/>
            <person name="Hibbett D.S."/>
            <person name="Martin F."/>
        </authorList>
    </citation>
    <scope>NUCLEOTIDE SEQUENCE [LARGE SCALE GENOMIC DNA]</scope>
    <source>
        <strain evidence="7 8">SS14</strain>
    </source>
</reference>
<sequence length="554" mass="60849">MPKKAKTSKKKQGETNGIEKPKAVDVPMPPSPIESPVENNESEPMNVDVDPSVEADRFKEQGNVEFKAGRYDAAIALYTRAIELKSTEPTFFTNRAACNMALKKFRHALADCQNASTLQAASPVPKTLVRLAKCHLALGTPGPALSAVRAALAVDRANADAKKVEAAAERVQTHLSRVAVSRAKKDWKMARLALDQAVKECEGPEPIEWRCWRIEFELAKSKLDEAMIAANQAFQLDKVSPEVLCLRGLVMFLSGKLPSALQHAQQALTYDPEHKRARQLLKRIKDVDRLKEEGNTLFKTKQLPEAIEKYTEALAVIGSADDEAKGGTIRATLLSNRATALVKLERYDDALNDTNASLVLVSTSYKALRTRARIHLAKEEYDAAITDFKASLEQVRIEGSQAEERNLKQELKDAEIALKRSKSKDYYKILGVPKEATEIEIKKAYRKMSLVHHPDKGGDEEKFKLASEAYSILSDSQKRARRSFVYCRYDAGEDDETGGNGFNGMNQTDLADLFAAFGGGGGPQFNFGGGGGYGGGNGYSGGGSRSYHSHGFNF</sequence>
<dbReference type="SUPFAM" id="SSF48452">
    <property type="entry name" value="TPR-like"/>
    <property type="match status" value="3"/>
</dbReference>
<dbReference type="SMART" id="SM00271">
    <property type="entry name" value="DnaJ"/>
    <property type="match status" value="1"/>
</dbReference>
<dbReference type="Proteomes" id="UP000054279">
    <property type="component" value="Unassembled WGS sequence"/>
</dbReference>
<feature type="repeat" description="TPR" evidence="3">
    <location>
        <begin position="55"/>
        <end position="88"/>
    </location>
</feature>
<dbReference type="Gene3D" id="1.25.40.10">
    <property type="entry name" value="Tetratricopeptide repeat domain"/>
    <property type="match status" value="1"/>
</dbReference>
<feature type="compositionally biased region" description="Basic residues" evidence="5">
    <location>
        <begin position="1"/>
        <end position="10"/>
    </location>
</feature>
<organism evidence="7 8">
    <name type="scientific">Sphaerobolus stellatus (strain SS14)</name>
    <dbReference type="NCBI Taxonomy" id="990650"/>
    <lineage>
        <taxon>Eukaryota</taxon>
        <taxon>Fungi</taxon>
        <taxon>Dikarya</taxon>
        <taxon>Basidiomycota</taxon>
        <taxon>Agaricomycotina</taxon>
        <taxon>Agaricomycetes</taxon>
        <taxon>Phallomycetidae</taxon>
        <taxon>Geastrales</taxon>
        <taxon>Sphaerobolaceae</taxon>
        <taxon>Sphaerobolus</taxon>
    </lineage>
</organism>
<dbReference type="PROSITE" id="PS50005">
    <property type="entry name" value="TPR"/>
    <property type="match status" value="2"/>
</dbReference>
<evidence type="ECO:0000256" key="1">
    <source>
        <dbReference type="ARBA" id="ARBA00022737"/>
    </source>
</evidence>
<feature type="region of interest" description="Disordered" evidence="5">
    <location>
        <begin position="1"/>
        <end position="46"/>
    </location>
</feature>
<dbReference type="Pfam" id="PF13414">
    <property type="entry name" value="TPR_11"/>
    <property type="match status" value="1"/>
</dbReference>
<accession>A0A0C9U8G5</accession>
<keyword evidence="1" id="KW-0677">Repeat</keyword>